<accession>A0A7Y9NN69</accession>
<dbReference type="AlphaFoldDB" id="A0A7Y9NN69"/>
<evidence type="ECO:0000313" key="1">
    <source>
        <dbReference type="EMBL" id="NYF52443.1"/>
    </source>
</evidence>
<sequence length="40" mass="4456">MSTEITLTGSVSDYNRRLSANSKASQTVREAFFVSFIELV</sequence>
<dbReference type="EMBL" id="JACCCV010000002">
    <property type="protein sequence ID" value="NYF52443.1"/>
    <property type="molecule type" value="Genomic_DNA"/>
</dbReference>
<organism evidence="1 2">
    <name type="scientific">Tunturiibacter lichenicola</name>
    <dbReference type="NCBI Taxonomy" id="2051959"/>
    <lineage>
        <taxon>Bacteria</taxon>
        <taxon>Pseudomonadati</taxon>
        <taxon>Acidobacteriota</taxon>
        <taxon>Terriglobia</taxon>
        <taxon>Terriglobales</taxon>
        <taxon>Acidobacteriaceae</taxon>
        <taxon>Tunturiibacter</taxon>
    </lineage>
</organism>
<gene>
    <name evidence="1" type="ORF">HDF12_002842</name>
</gene>
<dbReference type="Proteomes" id="UP000534186">
    <property type="component" value="Unassembled WGS sequence"/>
</dbReference>
<comment type="caution">
    <text evidence="1">The sequence shown here is derived from an EMBL/GenBank/DDBJ whole genome shotgun (WGS) entry which is preliminary data.</text>
</comment>
<evidence type="ECO:0000313" key="2">
    <source>
        <dbReference type="Proteomes" id="UP000534186"/>
    </source>
</evidence>
<reference evidence="1 2" key="1">
    <citation type="submission" date="2020-07" db="EMBL/GenBank/DDBJ databases">
        <title>Genomic Encyclopedia of Type Strains, Phase IV (KMG-V): Genome sequencing to study the core and pangenomes of soil and plant-associated prokaryotes.</title>
        <authorList>
            <person name="Whitman W."/>
        </authorList>
    </citation>
    <scope>NUCLEOTIDE SEQUENCE [LARGE SCALE GENOMIC DNA]</scope>
    <source>
        <strain evidence="1 2">M8UP30</strain>
    </source>
</reference>
<protein>
    <submittedName>
        <fullName evidence="1">Uncharacterized protein</fullName>
    </submittedName>
</protein>
<name>A0A7Y9NN69_9BACT</name>
<proteinExistence type="predicted"/>